<keyword evidence="1" id="KW-0175">Coiled coil</keyword>
<proteinExistence type="predicted"/>
<dbReference type="Proteomes" id="UP000499080">
    <property type="component" value="Unassembled WGS sequence"/>
</dbReference>
<protein>
    <submittedName>
        <fullName evidence="2">Uncharacterized protein</fullName>
    </submittedName>
</protein>
<organism evidence="2 3">
    <name type="scientific">Araneus ventricosus</name>
    <name type="common">Orbweaver spider</name>
    <name type="synonym">Epeira ventricosa</name>
    <dbReference type="NCBI Taxonomy" id="182803"/>
    <lineage>
        <taxon>Eukaryota</taxon>
        <taxon>Metazoa</taxon>
        <taxon>Ecdysozoa</taxon>
        <taxon>Arthropoda</taxon>
        <taxon>Chelicerata</taxon>
        <taxon>Arachnida</taxon>
        <taxon>Araneae</taxon>
        <taxon>Araneomorphae</taxon>
        <taxon>Entelegynae</taxon>
        <taxon>Araneoidea</taxon>
        <taxon>Araneidae</taxon>
        <taxon>Araneus</taxon>
    </lineage>
</organism>
<comment type="caution">
    <text evidence="2">The sequence shown here is derived from an EMBL/GenBank/DDBJ whole genome shotgun (WGS) entry which is preliminary data.</text>
</comment>
<evidence type="ECO:0000313" key="3">
    <source>
        <dbReference type="Proteomes" id="UP000499080"/>
    </source>
</evidence>
<name>A0A4Y2ATL8_ARAVE</name>
<dbReference type="EMBL" id="BGPR01000028">
    <property type="protein sequence ID" value="GBL82324.1"/>
    <property type="molecule type" value="Genomic_DNA"/>
</dbReference>
<evidence type="ECO:0000313" key="2">
    <source>
        <dbReference type="EMBL" id="GBL82324.1"/>
    </source>
</evidence>
<reference evidence="2 3" key="1">
    <citation type="journal article" date="2019" name="Sci. Rep.">
        <title>Orb-weaving spider Araneus ventricosus genome elucidates the spidroin gene catalogue.</title>
        <authorList>
            <person name="Kono N."/>
            <person name="Nakamura H."/>
            <person name="Ohtoshi R."/>
            <person name="Moran D.A.P."/>
            <person name="Shinohara A."/>
            <person name="Yoshida Y."/>
            <person name="Fujiwara M."/>
            <person name="Mori M."/>
            <person name="Tomita M."/>
            <person name="Arakawa K."/>
        </authorList>
    </citation>
    <scope>NUCLEOTIDE SEQUENCE [LARGE SCALE GENOMIC DNA]</scope>
</reference>
<dbReference type="AlphaFoldDB" id="A0A4Y2ATL8"/>
<keyword evidence="3" id="KW-1185">Reference proteome</keyword>
<feature type="coiled-coil region" evidence="1">
    <location>
        <begin position="31"/>
        <end position="82"/>
    </location>
</feature>
<accession>A0A4Y2ATL8</accession>
<sequence>MVNVIQKLSNGVDISRSELKSVRQLNKYSEISILEDNIKDLERRNVELDLEISEYTGTTEMFKQMINELKNENKTIRREEVRMVVEENNRKILDEIKLRGNAINTVQFSQIVDNNAGFLFCLFHRRRGRVLYY</sequence>
<gene>
    <name evidence="2" type="ORF">AVEN_252487_1</name>
</gene>
<evidence type="ECO:0000256" key="1">
    <source>
        <dbReference type="SAM" id="Coils"/>
    </source>
</evidence>